<dbReference type="EMBL" id="AMRI01000040">
    <property type="protein sequence ID" value="EKE67533.1"/>
    <property type="molecule type" value="Genomic_DNA"/>
</dbReference>
<evidence type="ECO:0000256" key="3">
    <source>
        <dbReference type="ARBA" id="ARBA00022833"/>
    </source>
</evidence>
<dbReference type="RefSeq" id="WP_008486727.1">
    <property type="nucleotide sequence ID" value="NZ_AMRI01000040.1"/>
</dbReference>
<protein>
    <submittedName>
        <fullName evidence="6">Glutathione-dependent formaldehyde-activating protein</fullName>
    </submittedName>
</protein>
<evidence type="ECO:0000259" key="5">
    <source>
        <dbReference type="PROSITE" id="PS51891"/>
    </source>
</evidence>
<dbReference type="AlphaFoldDB" id="K2IXC8"/>
<evidence type="ECO:0000313" key="6">
    <source>
        <dbReference type="EMBL" id="EKE67533.1"/>
    </source>
</evidence>
<keyword evidence="3" id="KW-0862">Zinc</keyword>
<dbReference type="eggNOG" id="COG3791">
    <property type="taxonomic scope" value="Bacteria"/>
</dbReference>
<keyword evidence="4" id="KW-0456">Lyase</keyword>
<dbReference type="PROSITE" id="PS51891">
    <property type="entry name" value="CENP_V_GFA"/>
    <property type="match status" value="1"/>
</dbReference>
<dbReference type="InterPro" id="IPR006913">
    <property type="entry name" value="CENP-V/GFA"/>
</dbReference>
<dbReference type="GO" id="GO:0046872">
    <property type="term" value="F:metal ion binding"/>
    <property type="evidence" value="ECO:0007669"/>
    <property type="project" value="UniProtKB-KW"/>
</dbReference>
<dbReference type="PANTHER" id="PTHR33337">
    <property type="entry name" value="GFA DOMAIN-CONTAINING PROTEIN"/>
    <property type="match status" value="1"/>
</dbReference>
<dbReference type="Proteomes" id="UP000006755">
    <property type="component" value="Unassembled WGS sequence"/>
</dbReference>
<evidence type="ECO:0000313" key="7">
    <source>
        <dbReference type="Proteomes" id="UP000006755"/>
    </source>
</evidence>
<name>K2IXC8_9GAMM</name>
<dbReference type="PANTHER" id="PTHR33337:SF40">
    <property type="entry name" value="CENP-V_GFA DOMAIN-CONTAINING PROTEIN-RELATED"/>
    <property type="match status" value="1"/>
</dbReference>
<comment type="similarity">
    <text evidence="1">Belongs to the Gfa family.</text>
</comment>
<proteinExistence type="inferred from homology"/>
<dbReference type="STRING" id="745411.B3C1_18512"/>
<evidence type="ECO:0000256" key="2">
    <source>
        <dbReference type="ARBA" id="ARBA00022723"/>
    </source>
</evidence>
<dbReference type="Gene3D" id="3.90.1590.10">
    <property type="entry name" value="glutathione-dependent formaldehyde- activating enzyme (gfa)"/>
    <property type="match status" value="1"/>
</dbReference>
<keyword evidence="7" id="KW-1185">Reference proteome</keyword>
<evidence type="ECO:0000256" key="1">
    <source>
        <dbReference type="ARBA" id="ARBA00005495"/>
    </source>
</evidence>
<gene>
    <name evidence="6" type="ORF">B3C1_18512</name>
</gene>
<organism evidence="6 7">
    <name type="scientific">Gallaecimonas xiamenensis 3-C-1</name>
    <dbReference type="NCBI Taxonomy" id="745411"/>
    <lineage>
        <taxon>Bacteria</taxon>
        <taxon>Pseudomonadati</taxon>
        <taxon>Pseudomonadota</taxon>
        <taxon>Gammaproteobacteria</taxon>
        <taxon>Enterobacterales</taxon>
        <taxon>Gallaecimonadaceae</taxon>
        <taxon>Gallaecimonas</taxon>
    </lineage>
</organism>
<evidence type="ECO:0000256" key="4">
    <source>
        <dbReference type="ARBA" id="ARBA00023239"/>
    </source>
</evidence>
<keyword evidence="2" id="KW-0479">Metal-binding</keyword>
<comment type="caution">
    <text evidence="6">The sequence shown here is derived from an EMBL/GenBank/DDBJ whole genome shotgun (WGS) entry which is preliminary data.</text>
</comment>
<sequence length="135" mass="14547">MSKDITGGCCCGSVTFSLEDDFKRFYFCHCQQCRKLTGSAHAANLFTGPGNIRWTKGEQTVSRYDHPERAFSKAFCSHCGSALPCVSQSGKFLIVPAGSLDQAPAKAVDAQLFCKEQAPWYEAGVAAVKLPGFPG</sequence>
<accession>K2IXC8</accession>
<reference evidence="6 7" key="1">
    <citation type="journal article" date="2012" name="J. Bacteriol.">
        <title>Genome Sequence of Gallaecimonas xiamenensis Type Strain 3-C-1.</title>
        <authorList>
            <person name="Lai Q."/>
            <person name="Wang L."/>
            <person name="Wang W."/>
            <person name="Shao Z."/>
        </authorList>
    </citation>
    <scope>NUCLEOTIDE SEQUENCE [LARGE SCALE GENOMIC DNA]</scope>
    <source>
        <strain evidence="6 7">3-C-1</strain>
    </source>
</reference>
<dbReference type="Pfam" id="PF04828">
    <property type="entry name" value="GFA"/>
    <property type="match status" value="1"/>
</dbReference>
<dbReference type="InterPro" id="IPR011057">
    <property type="entry name" value="Mss4-like_sf"/>
</dbReference>
<dbReference type="OrthoDB" id="9786619at2"/>
<feature type="domain" description="CENP-V/GFA" evidence="5">
    <location>
        <begin position="5"/>
        <end position="122"/>
    </location>
</feature>
<dbReference type="SUPFAM" id="SSF51316">
    <property type="entry name" value="Mss4-like"/>
    <property type="match status" value="1"/>
</dbReference>
<dbReference type="GO" id="GO:0016846">
    <property type="term" value="F:carbon-sulfur lyase activity"/>
    <property type="evidence" value="ECO:0007669"/>
    <property type="project" value="InterPro"/>
</dbReference>